<feature type="domain" description="Amine oxidase" evidence="1">
    <location>
        <begin position="2"/>
        <end position="400"/>
    </location>
</feature>
<evidence type="ECO:0000313" key="2">
    <source>
        <dbReference type="EMBL" id="CBA32814.1"/>
    </source>
</evidence>
<dbReference type="Gene3D" id="3.50.50.60">
    <property type="entry name" value="FAD/NAD(P)-binding domain"/>
    <property type="match status" value="1"/>
</dbReference>
<name>C9YFP1_CURXX</name>
<dbReference type="NCBIfam" id="TIGR03467">
    <property type="entry name" value="HpnE"/>
    <property type="match status" value="1"/>
</dbReference>
<proteinExistence type="predicted"/>
<dbReference type="InterPro" id="IPR002937">
    <property type="entry name" value="Amino_oxidase"/>
</dbReference>
<gene>
    <name evidence="2" type="ORF">Csp_B15910</name>
</gene>
<dbReference type="EMBL" id="FN543108">
    <property type="protein sequence ID" value="CBA32814.1"/>
    <property type="molecule type" value="Genomic_DNA"/>
</dbReference>
<sequence length="403" mass="42639">MVFEAARAVGGRARALNGTLPDGTPVVLDNGQHILIGAYTRTLELMRTVGADLATHLQRLPLDLRFADGEGLALPMWPSPLDALAGIATARGWTWADRWSLLRASVGWQLAGFQCATGTSVADLCRTLSPTINATLIAPLCVSALNTPAERACGQVFLTVLRDSLFGGRGSSNLLLPTRDLSSMFPAAAAEWLVNRGGELRTGMRVTSLQHDNIWQVNGEAFDAVIWATSSSNAASALMESARAAPETIADSLRQWSTTAEALRFEAIATVYAYAPNAALSRPMVALRDDADHPAQFVFDRGQLDGTRGLLAFVVSASNGDKETLERQVLAQARTQLGLELAPVQTVIEKRATFACTPALQRPGQAVAPGLWACGDYVAGPYPATLEGAIRSGVAAAESIGTA</sequence>
<dbReference type="InterPro" id="IPR050464">
    <property type="entry name" value="Zeta_carotene_desat/Oxidored"/>
</dbReference>
<dbReference type="InterPro" id="IPR036188">
    <property type="entry name" value="FAD/NAD-bd_sf"/>
</dbReference>
<accession>C9YFP1</accession>
<keyword evidence="2" id="KW-0413">Isomerase</keyword>
<protein>
    <recommendedName>
        <fullName evidence="1">Amine oxidase domain-containing protein</fullName>
    </recommendedName>
</protein>
<dbReference type="SUPFAM" id="SSF51905">
    <property type="entry name" value="FAD/NAD(P)-binding domain"/>
    <property type="match status" value="1"/>
</dbReference>
<keyword evidence="2" id="KW-0560">Oxidoreductase</keyword>
<reference evidence="2" key="1">
    <citation type="journal article" date="2010" name="Nature">
        <title>The Dynamic genome of Hydra.</title>
        <authorList>
            <person name="Chapman J.A."/>
            <person name="Kirkness E.F."/>
            <person name="Simakov O."/>
            <person name="Hampson S.E."/>
            <person name="Mitros T."/>
            <person name="Weinmaier T."/>
            <person name="Rattei T."/>
            <person name="Balasubramanian P.G."/>
            <person name="Borman J."/>
            <person name="Busam D."/>
            <person name="Disbennett K."/>
            <person name="Pfannkoch C."/>
            <person name="Sumin N."/>
            <person name="Sutton G."/>
            <person name="Viswanathan L."/>
            <person name="Walenz B."/>
            <person name="Goodstein D.M."/>
            <person name="Hellsten U."/>
            <person name="Kawashima T."/>
            <person name="Prochnik S.E."/>
            <person name="Putnam N.H."/>
            <person name="Shu S."/>
            <person name="Blumberg B."/>
            <person name="Dana C.E."/>
            <person name="Gee L."/>
            <person name="Kibler D.F."/>
            <person name="Law L."/>
            <person name="Lindgens D."/>
            <person name="Martinez D.E."/>
            <person name="Peng J."/>
            <person name="Wigge P.A."/>
            <person name="Bertulat B."/>
            <person name="Guder C."/>
            <person name="Nakamura Y."/>
            <person name="Ozbek S."/>
            <person name="Watanabe H."/>
            <person name="Khalturin K."/>
            <person name="Hemmrich G."/>
            <person name="Franke A."/>
            <person name="Augustin R."/>
            <person name="Fraune S."/>
            <person name="Hayakawa E."/>
            <person name="Hayakawa S."/>
            <person name="Hirose M."/>
            <person name="Hwang J."/>
            <person name="Ikeo K."/>
            <person name="Nishimiya-Fujisawa C."/>
            <person name="Ogura A."/>
            <person name="Takahashi T."/>
            <person name="Steinmetz P.R."/>
            <person name="Zhang X."/>
            <person name="Aufschnaiter R."/>
            <person name="Eder M.K."/>
            <person name="Gorny A.K."/>
            <person name="Salvenmoser W."/>
            <person name="Heimberg A.M."/>
            <person name="Wheeler B.M."/>
            <person name="Peterson K.J."/>
            <person name="Boettger A."/>
            <person name="Tischler P."/>
            <person name="Wolf A."/>
            <person name="Gojobori T."/>
            <person name="Remington K.A."/>
            <person name="Strausberg R.L."/>
            <person name="Venter J."/>
            <person name="Technau U."/>
            <person name="Hobmayer B."/>
            <person name="Bosch T.C."/>
            <person name="Holstein T.W."/>
            <person name="Fujisawa T."/>
            <person name="Bode H.R."/>
            <person name="David C.N."/>
            <person name="Rokhsar D.S."/>
            <person name="Steele R.E."/>
        </authorList>
    </citation>
    <scope>NUCLEOTIDE SEQUENCE</scope>
</reference>
<dbReference type="GO" id="GO:0016853">
    <property type="term" value="F:isomerase activity"/>
    <property type="evidence" value="ECO:0007669"/>
    <property type="project" value="UniProtKB-KW"/>
</dbReference>
<dbReference type="InterPro" id="IPR017830">
    <property type="entry name" value="SQase_HpnE"/>
</dbReference>
<organism evidence="2">
    <name type="scientific">Curvibacter symbiont subsp. Hydra magnipapillata</name>
    <dbReference type="NCBI Taxonomy" id="667019"/>
    <lineage>
        <taxon>Bacteria</taxon>
        <taxon>Pseudomonadati</taxon>
        <taxon>Pseudomonadota</taxon>
        <taxon>Betaproteobacteria</taxon>
        <taxon>Burkholderiales</taxon>
        <taxon>Comamonadaceae</taxon>
        <taxon>Curvibacter</taxon>
    </lineage>
</organism>
<dbReference type="AlphaFoldDB" id="C9YFP1"/>
<evidence type="ECO:0000259" key="1">
    <source>
        <dbReference type="Pfam" id="PF01593"/>
    </source>
</evidence>
<dbReference type="PANTHER" id="PTHR42923">
    <property type="entry name" value="PROTOPORPHYRINOGEN OXIDASE"/>
    <property type="match status" value="1"/>
</dbReference>
<dbReference type="PANTHER" id="PTHR42923:SF47">
    <property type="entry name" value="BLR3003 PROTEIN"/>
    <property type="match status" value="1"/>
</dbReference>
<dbReference type="Pfam" id="PF01593">
    <property type="entry name" value="Amino_oxidase"/>
    <property type="match status" value="1"/>
</dbReference>
<dbReference type="GO" id="GO:0016491">
    <property type="term" value="F:oxidoreductase activity"/>
    <property type="evidence" value="ECO:0007669"/>
    <property type="project" value="UniProtKB-KW"/>
</dbReference>